<organism evidence="16">
    <name type="scientific">Pectinophora gossypiella</name>
    <name type="common">Cotton pink bollworm</name>
    <name type="synonym">Depressaria gossypiella</name>
    <dbReference type="NCBI Taxonomy" id="13191"/>
    <lineage>
        <taxon>Eukaryota</taxon>
        <taxon>Metazoa</taxon>
        <taxon>Ecdysozoa</taxon>
        <taxon>Arthropoda</taxon>
        <taxon>Hexapoda</taxon>
        <taxon>Insecta</taxon>
        <taxon>Pterygota</taxon>
        <taxon>Neoptera</taxon>
        <taxon>Endopterygota</taxon>
        <taxon>Lepidoptera</taxon>
        <taxon>Glossata</taxon>
        <taxon>Ditrysia</taxon>
        <taxon>Gelechioidea</taxon>
        <taxon>Gelechiidae</taxon>
        <taxon>Apatetrinae</taxon>
        <taxon>Pectinophora</taxon>
    </lineage>
</organism>
<reference evidence="16" key="1">
    <citation type="submission" date="2015-09" db="EMBL/GenBank/DDBJ databases">
        <title>De novo assembly of Pectinophora gossypiella (Pink Bollworm) gut transcriptome.</title>
        <authorList>
            <person name="Tassone E.E."/>
        </authorList>
    </citation>
    <scope>NUCLEOTIDE SEQUENCE</scope>
</reference>
<evidence type="ECO:0000256" key="13">
    <source>
        <dbReference type="SAM" id="MobiDB-lite"/>
    </source>
</evidence>
<evidence type="ECO:0000256" key="8">
    <source>
        <dbReference type="ARBA" id="ARBA00023125"/>
    </source>
</evidence>
<evidence type="ECO:0000259" key="14">
    <source>
        <dbReference type="PROSITE" id="PS50157"/>
    </source>
</evidence>
<dbReference type="Gene3D" id="3.30.160.60">
    <property type="entry name" value="Classic Zinc Finger"/>
    <property type="match status" value="4"/>
</dbReference>
<evidence type="ECO:0000256" key="11">
    <source>
        <dbReference type="PROSITE-ProRule" id="PRU00042"/>
    </source>
</evidence>
<keyword evidence="6 12" id="KW-0862">Zinc</keyword>
<evidence type="ECO:0000256" key="6">
    <source>
        <dbReference type="ARBA" id="ARBA00022833"/>
    </source>
</evidence>
<keyword evidence="10" id="KW-0539">Nucleus</keyword>
<feature type="binding site" evidence="12">
    <location>
        <position position="74"/>
    </location>
    <ligand>
        <name>Zn(2+)</name>
        <dbReference type="ChEBI" id="CHEBI:29105"/>
    </ligand>
</feature>
<feature type="domain" description="C2H2-type" evidence="14">
    <location>
        <begin position="551"/>
        <end position="578"/>
    </location>
</feature>
<evidence type="ECO:0008006" key="17">
    <source>
        <dbReference type="Google" id="ProtNLM"/>
    </source>
</evidence>
<dbReference type="GO" id="GO:0000981">
    <property type="term" value="F:DNA-binding transcription factor activity, RNA polymerase II-specific"/>
    <property type="evidence" value="ECO:0007669"/>
    <property type="project" value="TreeGrafter"/>
</dbReference>
<evidence type="ECO:0000256" key="9">
    <source>
        <dbReference type="ARBA" id="ARBA00023163"/>
    </source>
</evidence>
<dbReference type="PANTHER" id="PTHR24379">
    <property type="entry name" value="KRAB AND ZINC FINGER DOMAIN-CONTAINING"/>
    <property type="match status" value="1"/>
</dbReference>
<dbReference type="Pfam" id="PF07776">
    <property type="entry name" value="zf-AD"/>
    <property type="match status" value="1"/>
</dbReference>
<evidence type="ECO:0000256" key="2">
    <source>
        <dbReference type="ARBA" id="ARBA00006991"/>
    </source>
</evidence>
<dbReference type="GO" id="GO:0008270">
    <property type="term" value="F:zinc ion binding"/>
    <property type="evidence" value="ECO:0007669"/>
    <property type="project" value="UniProtKB-UniRule"/>
</dbReference>
<keyword evidence="4" id="KW-0677">Repeat</keyword>
<comment type="similarity">
    <text evidence="2">Belongs to the krueppel C2H2-type zinc-finger protein family.</text>
</comment>
<dbReference type="SMART" id="SM00868">
    <property type="entry name" value="zf-AD"/>
    <property type="match status" value="1"/>
</dbReference>
<feature type="compositionally biased region" description="Basic and acidic residues" evidence="13">
    <location>
        <begin position="108"/>
        <end position="118"/>
    </location>
</feature>
<keyword evidence="9" id="KW-0804">Transcription</keyword>
<evidence type="ECO:0000256" key="5">
    <source>
        <dbReference type="ARBA" id="ARBA00022771"/>
    </source>
</evidence>
<evidence type="ECO:0000256" key="12">
    <source>
        <dbReference type="PROSITE-ProRule" id="PRU01263"/>
    </source>
</evidence>
<protein>
    <recommendedName>
        <fullName evidence="17">Protein krueppel</fullName>
    </recommendedName>
</protein>
<evidence type="ECO:0000313" key="16">
    <source>
        <dbReference type="EMBL" id="JAT80920.1"/>
    </source>
</evidence>
<dbReference type="AlphaFoldDB" id="A0A1E1W1P5"/>
<dbReference type="InterPro" id="IPR013087">
    <property type="entry name" value="Znf_C2H2_type"/>
</dbReference>
<dbReference type="PROSITE" id="PS50157">
    <property type="entry name" value="ZINC_FINGER_C2H2_2"/>
    <property type="match status" value="5"/>
</dbReference>
<sequence length="674" mass="77569">MAESSNQGSNIVIEEKNNFRPNEAEECRICLSNFGDLPIYGDEISPDVSQEVMTFGVIQVDPLDPFPKFMCEDCFRLLESAISFRKLAKRSDRILKRRKWRRKRKKSGDKTDKSKAFKMKSDDGDIREINSQNINFVALPDNANVEESYGEDDSIPLSHLVPNSNTMYVESVTFDKATFSGTTYDNDEAHVKKAPKNIFYVTEVQGDTAYNNEGQSNIAYINEFENYVDFKNETEFNNVAYHIDVQSDVIYHIDNPNNQALQHDSENNETLSKKANDQVVEHEDVEVLKDIDKEVLGSNEKAITVSEDKGTLSGDCIEVLESTGIDDNDSDAMMLIVSDDKSKPDSYSCKLCNLIFPSSEEYEEHRLTIDHKRNYIMSFLPKKPKSAEKKETVYPKDRKCDICNRVFTKLHYPRHMFTQHKIKIDTARSGTKKECPICKQFLHPLALNRHIKSKHNTDPGPIPKVKIECPVCHKMFSKDFYPLHMQKHEDETKNFICDQCGKKFFYKSTFYTHRLVHSNELPHKCDYCPYKGRTKGLLKTHVRTHTGDYPYQCTQCDTRCLTKSNLNAHLQRHRGPIDFICDTCNRGFYTKIQLERHILVIHLGIKNHICNLCGLAFGYRHGLMSHQLNVHKRAKGVGKARAVYLRLEEQGLKLSQQSEQENVNVTVNPPEQTT</sequence>
<dbReference type="InterPro" id="IPR012934">
    <property type="entry name" value="Znf_AD"/>
</dbReference>
<keyword evidence="7" id="KW-0805">Transcription regulation</keyword>
<dbReference type="GO" id="GO:0005634">
    <property type="term" value="C:nucleus"/>
    <property type="evidence" value="ECO:0007669"/>
    <property type="project" value="UniProtKB-SubCell"/>
</dbReference>
<comment type="subcellular location">
    <subcellularLocation>
        <location evidence="1">Nucleus</location>
    </subcellularLocation>
</comment>
<dbReference type="SUPFAM" id="SSF57716">
    <property type="entry name" value="Glucocorticoid receptor-like (DNA-binding domain)"/>
    <property type="match status" value="1"/>
</dbReference>
<dbReference type="Pfam" id="PF00096">
    <property type="entry name" value="zf-C2H2"/>
    <property type="match status" value="2"/>
</dbReference>
<gene>
    <name evidence="16" type="ORF">g.257</name>
</gene>
<dbReference type="PANTHER" id="PTHR24379:SF127">
    <property type="entry name" value="BLOODY FINGERS-RELATED"/>
    <property type="match status" value="1"/>
</dbReference>
<dbReference type="EMBL" id="GDQN01010134">
    <property type="protein sequence ID" value="JAT80920.1"/>
    <property type="molecule type" value="Transcribed_RNA"/>
</dbReference>
<feature type="binding site" evidence="12">
    <location>
        <position position="30"/>
    </location>
    <ligand>
        <name>Zn(2+)</name>
        <dbReference type="ChEBI" id="CHEBI:29105"/>
    </ligand>
</feature>
<keyword evidence="8" id="KW-0238">DNA-binding</keyword>
<dbReference type="FunFam" id="3.30.160.60:FF:000075">
    <property type="entry name" value="Putative zinc finger protein 536"/>
    <property type="match status" value="1"/>
</dbReference>
<feature type="domain" description="C2H2-type" evidence="14">
    <location>
        <begin position="495"/>
        <end position="522"/>
    </location>
</feature>
<dbReference type="GO" id="GO:0000977">
    <property type="term" value="F:RNA polymerase II transcription regulatory region sequence-specific DNA binding"/>
    <property type="evidence" value="ECO:0007669"/>
    <property type="project" value="TreeGrafter"/>
</dbReference>
<dbReference type="SMART" id="SM00355">
    <property type="entry name" value="ZnF_C2H2"/>
    <property type="match status" value="9"/>
</dbReference>
<dbReference type="PROSITE" id="PS00028">
    <property type="entry name" value="ZINC_FINGER_C2H2_1"/>
    <property type="match status" value="5"/>
</dbReference>
<feature type="region of interest" description="Disordered" evidence="13">
    <location>
        <begin position="99"/>
        <end position="118"/>
    </location>
</feature>
<feature type="domain" description="ZAD" evidence="15">
    <location>
        <begin position="25"/>
        <end position="98"/>
    </location>
</feature>
<feature type="binding site" evidence="12">
    <location>
        <position position="27"/>
    </location>
    <ligand>
        <name>Zn(2+)</name>
        <dbReference type="ChEBI" id="CHEBI:29105"/>
    </ligand>
</feature>
<proteinExistence type="inferred from homology"/>
<dbReference type="SUPFAM" id="SSF57667">
    <property type="entry name" value="beta-beta-alpha zinc fingers"/>
    <property type="match status" value="3"/>
</dbReference>
<evidence type="ECO:0000259" key="15">
    <source>
        <dbReference type="PROSITE" id="PS51915"/>
    </source>
</evidence>
<dbReference type="InterPro" id="IPR036236">
    <property type="entry name" value="Znf_C2H2_sf"/>
</dbReference>
<feature type="binding site" evidence="12">
    <location>
        <position position="71"/>
    </location>
    <ligand>
        <name>Zn(2+)</name>
        <dbReference type="ChEBI" id="CHEBI:29105"/>
    </ligand>
</feature>
<evidence type="ECO:0000256" key="4">
    <source>
        <dbReference type="ARBA" id="ARBA00022737"/>
    </source>
</evidence>
<name>A0A1E1W1P5_PECGO</name>
<dbReference type="OrthoDB" id="654211at2759"/>
<evidence type="ECO:0000256" key="10">
    <source>
        <dbReference type="ARBA" id="ARBA00023242"/>
    </source>
</evidence>
<evidence type="ECO:0000256" key="1">
    <source>
        <dbReference type="ARBA" id="ARBA00004123"/>
    </source>
</evidence>
<dbReference type="PROSITE" id="PS51915">
    <property type="entry name" value="ZAD"/>
    <property type="match status" value="1"/>
</dbReference>
<evidence type="ECO:0000256" key="7">
    <source>
        <dbReference type="ARBA" id="ARBA00023015"/>
    </source>
</evidence>
<accession>A0A1E1W1P5</accession>
<feature type="domain" description="C2H2-type" evidence="14">
    <location>
        <begin position="579"/>
        <end position="607"/>
    </location>
</feature>
<feature type="domain" description="C2H2-type" evidence="14">
    <location>
        <begin position="523"/>
        <end position="550"/>
    </location>
</feature>
<keyword evidence="3 12" id="KW-0479">Metal-binding</keyword>
<feature type="domain" description="C2H2-type" evidence="14">
    <location>
        <begin position="608"/>
        <end position="636"/>
    </location>
</feature>
<evidence type="ECO:0000256" key="3">
    <source>
        <dbReference type="ARBA" id="ARBA00022723"/>
    </source>
</evidence>
<keyword evidence="5 11" id="KW-0863">Zinc-finger</keyword>